<reference evidence="13 14" key="1">
    <citation type="submission" date="2016-10" db="EMBL/GenBank/DDBJ databases">
        <authorList>
            <person name="Varghese N."/>
            <person name="Submissions S."/>
        </authorList>
    </citation>
    <scope>NUCLEOTIDE SEQUENCE [LARGE SCALE GENOMIC DNA]</scope>
    <source>
        <strain evidence="13 14">LMG 21974</strain>
    </source>
</reference>
<dbReference type="Gene3D" id="1.10.3080.10">
    <property type="entry name" value="Clc chloride channel"/>
    <property type="match status" value="1"/>
</dbReference>
<dbReference type="SUPFAM" id="SSF54631">
    <property type="entry name" value="CBS-domain pair"/>
    <property type="match status" value="1"/>
</dbReference>
<dbReference type="Pfam" id="PF00571">
    <property type="entry name" value="CBS"/>
    <property type="match status" value="1"/>
</dbReference>
<proteinExistence type="predicted"/>
<evidence type="ECO:0000259" key="12">
    <source>
        <dbReference type="PROSITE" id="PS51371"/>
    </source>
</evidence>
<dbReference type="SUPFAM" id="SSF81340">
    <property type="entry name" value="Clc chloride channel"/>
    <property type="match status" value="1"/>
</dbReference>
<dbReference type="PRINTS" id="PR00762">
    <property type="entry name" value="CLCHANNEL"/>
</dbReference>
<feature type="transmembrane region" description="Helical" evidence="11">
    <location>
        <begin position="406"/>
        <end position="424"/>
    </location>
</feature>
<keyword evidence="5" id="KW-0406">Ion transport</keyword>
<dbReference type="GeneID" id="300265618"/>
<evidence type="ECO:0000256" key="3">
    <source>
        <dbReference type="ARBA" id="ARBA00022692"/>
    </source>
</evidence>
<feature type="transmembrane region" description="Helical" evidence="11">
    <location>
        <begin position="318"/>
        <end position="338"/>
    </location>
</feature>
<evidence type="ECO:0000256" key="5">
    <source>
        <dbReference type="ARBA" id="ARBA00023065"/>
    </source>
</evidence>
<feature type="transmembrane region" description="Helical" evidence="11">
    <location>
        <begin position="172"/>
        <end position="205"/>
    </location>
</feature>
<evidence type="ECO:0000256" key="7">
    <source>
        <dbReference type="ARBA" id="ARBA00023173"/>
    </source>
</evidence>
<dbReference type="RefSeq" id="WP_083397823.1">
    <property type="nucleotide sequence ID" value="NZ_FOEV01000002.1"/>
</dbReference>
<evidence type="ECO:0000256" key="1">
    <source>
        <dbReference type="ARBA" id="ARBA00004141"/>
    </source>
</evidence>
<organism evidence="13 14">
    <name type="scientific">Pseudomonas lutea</name>
    <dbReference type="NCBI Taxonomy" id="243924"/>
    <lineage>
        <taxon>Bacteria</taxon>
        <taxon>Pseudomonadati</taxon>
        <taxon>Pseudomonadota</taxon>
        <taxon>Gammaproteobacteria</taxon>
        <taxon>Pseudomonadales</taxon>
        <taxon>Pseudomonadaceae</taxon>
        <taxon>Pseudomonas</taxon>
    </lineage>
</organism>
<dbReference type="PROSITE" id="PS51371">
    <property type="entry name" value="CBS"/>
    <property type="match status" value="1"/>
</dbReference>
<accession>A0A9X8QHW0</accession>
<dbReference type="PANTHER" id="PTHR43427">
    <property type="entry name" value="CHLORIDE CHANNEL PROTEIN CLC-E"/>
    <property type="match status" value="1"/>
</dbReference>
<evidence type="ECO:0000256" key="11">
    <source>
        <dbReference type="SAM" id="Phobius"/>
    </source>
</evidence>
<comment type="subcellular location">
    <subcellularLocation>
        <location evidence="1">Membrane</location>
        <topology evidence="1">Multi-pass membrane protein</topology>
    </subcellularLocation>
</comment>
<dbReference type="GO" id="GO:0005886">
    <property type="term" value="C:plasma membrane"/>
    <property type="evidence" value="ECO:0007669"/>
    <property type="project" value="TreeGrafter"/>
</dbReference>
<keyword evidence="8" id="KW-0868">Chloride</keyword>
<dbReference type="Gene3D" id="3.10.580.10">
    <property type="entry name" value="CBS-domain"/>
    <property type="match status" value="1"/>
</dbReference>
<evidence type="ECO:0000313" key="13">
    <source>
        <dbReference type="EMBL" id="SEP78554.1"/>
    </source>
</evidence>
<evidence type="ECO:0000256" key="9">
    <source>
        <dbReference type="ARBA" id="ARBA00023303"/>
    </source>
</evidence>
<feature type="transmembrane region" description="Helical" evidence="11">
    <location>
        <begin position="345"/>
        <end position="364"/>
    </location>
</feature>
<keyword evidence="4 11" id="KW-1133">Transmembrane helix</keyword>
<evidence type="ECO:0000256" key="10">
    <source>
        <dbReference type="PROSITE-ProRule" id="PRU00703"/>
    </source>
</evidence>
<feature type="domain" description="CBS" evidence="12">
    <location>
        <begin position="459"/>
        <end position="516"/>
    </location>
</feature>
<dbReference type="InterPro" id="IPR001807">
    <property type="entry name" value="ClC"/>
</dbReference>
<dbReference type="GO" id="GO:0005254">
    <property type="term" value="F:chloride channel activity"/>
    <property type="evidence" value="ECO:0007669"/>
    <property type="project" value="UniProtKB-KW"/>
</dbReference>
<keyword evidence="2" id="KW-0813">Transport</keyword>
<dbReference type="InterPro" id="IPR046342">
    <property type="entry name" value="CBS_dom_sf"/>
</dbReference>
<evidence type="ECO:0000256" key="8">
    <source>
        <dbReference type="ARBA" id="ARBA00023214"/>
    </source>
</evidence>
<keyword evidence="10" id="KW-0129">CBS domain</keyword>
<dbReference type="SMART" id="SM00116">
    <property type="entry name" value="CBS"/>
    <property type="match status" value="2"/>
</dbReference>
<protein>
    <submittedName>
        <fullName evidence="13">Chloride channel protein, CIC family</fullName>
    </submittedName>
</protein>
<dbReference type="NCBIfam" id="NF002505">
    <property type="entry name" value="PRK01862.1"/>
    <property type="match status" value="1"/>
</dbReference>
<dbReference type="PANTHER" id="PTHR43427:SF6">
    <property type="entry name" value="CHLORIDE CHANNEL PROTEIN CLC-E"/>
    <property type="match status" value="1"/>
</dbReference>
<dbReference type="CDD" id="cd02205">
    <property type="entry name" value="CBS_pair_SF"/>
    <property type="match status" value="1"/>
</dbReference>
<dbReference type="InterPro" id="IPR000644">
    <property type="entry name" value="CBS_dom"/>
</dbReference>
<feature type="transmembrane region" description="Helical" evidence="11">
    <location>
        <begin position="278"/>
        <end position="298"/>
    </location>
</feature>
<evidence type="ECO:0000256" key="6">
    <source>
        <dbReference type="ARBA" id="ARBA00023136"/>
    </source>
</evidence>
<evidence type="ECO:0000256" key="4">
    <source>
        <dbReference type="ARBA" id="ARBA00022989"/>
    </source>
</evidence>
<feature type="transmembrane region" description="Helical" evidence="11">
    <location>
        <begin position="376"/>
        <end position="399"/>
    </location>
</feature>
<feature type="transmembrane region" description="Helical" evidence="11">
    <location>
        <begin position="75"/>
        <end position="95"/>
    </location>
</feature>
<evidence type="ECO:0000256" key="2">
    <source>
        <dbReference type="ARBA" id="ARBA00022448"/>
    </source>
</evidence>
<evidence type="ECO:0000313" key="14">
    <source>
        <dbReference type="Proteomes" id="UP000183210"/>
    </source>
</evidence>
<feature type="transmembrane region" description="Helical" evidence="11">
    <location>
        <begin position="31"/>
        <end position="52"/>
    </location>
</feature>
<dbReference type="InterPro" id="IPR050368">
    <property type="entry name" value="ClC-type_chloride_channel"/>
</dbReference>
<feature type="transmembrane region" description="Helical" evidence="11">
    <location>
        <begin position="246"/>
        <end position="266"/>
    </location>
</feature>
<comment type="caution">
    <text evidence="13">The sequence shown here is derived from an EMBL/GenBank/DDBJ whole genome shotgun (WGS) entry which is preliminary data.</text>
</comment>
<dbReference type="GO" id="GO:0034707">
    <property type="term" value="C:chloride channel complex"/>
    <property type="evidence" value="ECO:0007669"/>
    <property type="project" value="UniProtKB-KW"/>
</dbReference>
<dbReference type="Pfam" id="PF00654">
    <property type="entry name" value="Voltage_CLC"/>
    <property type="match status" value="1"/>
</dbReference>
<name>A0A9X8QHW0_9PSED</name>
<sequence>MRVITRLVSSFRQTWQHLSERLGNTENLSTLLWAIPIGIVGALVTLGFRHAIDLIHLAAFGKTADVVELAQSSEWYMRLIVPTLGGIVAGFLLLLSRRYTKATAHSDYMEAITLGDGRIPVRQTLARSSSSLCSIATGSSIGQEGPMVQLAALCASLVGRFRTISPEQMRTLVACGAAAGITSVYNAPIAGAFFVAEIVLGSIVAERMPPLIMASVVANLTMRSLPGYHSIYSVPLFEPLSLSQDLMFILLGILLGALAPLFLWLLEHSRKRIDQIHLPLPVKLGCGGLVVGLISVFYPQTWGNGYSVINDFINHPWPWTAVAALLVFKVLATTASAGTGTVGGIFTPTLFVGAAMGVLFASLVEHLAPTLHAPTFTYVVVGMGAFLAATSRAPLMAILMVFEMTLSYDIVLPLLLCVVAGYYISGAFSPRSMYAVTAKNNELWKARNQTRNLKVKAILNEGAQTVPASATLEEVLQTFREQIVKFVYVIDENGLLVKIVALRDLNRAQAAGTLDANLLARDLPGHTLPLLHPYDNLTVALEAFLNHPGERLPVVESQACPRLLGYISKSQVLAHLKLYL</sequence>
<keyword evidence="3 11" id="KW-0812">Transmembrane</keyword>
<dbReference type="CDD" id="cd00400">
    <property type="entry name" value="Voltage_gated_ClC"/>
    <property type="match status" value="1"/>
</dbReference>
<dbReference type="EMBL" id="FOEV01000002">
    <property type="protein sequence ID" value="SEP78554.1"/>
    <property type="molecule type" value="Genomic_DNA"/>
</dbReference>
<dbReference type="InterPro" id="IPR014743">
    <property type="entry name" value="Cl-channel_core"/>
</dbReference>
<dbReference type="Proteomes" id="UP000183210">
    <property type="component" value="Unassembled WGS sequence"/>
</dbReference>
<keyword evidence="6 11" id="KW-0472">Membrane</keyword>
<gene>
    <name evidence="13" type="ORF">SAMN05216409_102139</name>
</gene>
<keyword evidence="9" id="KW-0407">Ion channel</keyword>
<dbReference type="AlphaFoldDB" id="A0A9X8QHW0"/>
<keyword evidence="7" id="KW-0869">Chloride channel</keyword>